<dbReference type="OrthoDB" id="2426396at2759"/>
<evidence type="ECO:0000313" key="4">
    <source>
        <dbReference type="Proteomes" id="UP000452235"/>
    </source>
</evidence>
<dbReference type="AlphaFoldDB" id="A0A5M3YZR9"/>
<gene>
    <name evidence="3" type="ORF">ATEIFO6365_0010005100</name>
</gene>
<dbReference type="PANTHER" id="PTHR39599">
    <property type="entry name" value="GPI-ANCHORED PROTEIN (EUROFUNG)-RELATED-RELATED"/>
    <property type="match status" value="1"/>
</dbReference>
<sequence>MHLPTILGSSLFLTVSAFSNNTSIEESLHRNAAIQAQLLTQKIHGVHKMTPDEGEKFFLDYWHFADTSSTNTTAPKDQSSGPTGKEQTDLQPRVNTYSPAVPRTPQGRSLLSSIFRRDFQCPGDTHACTAINRPESCCGTGETCQLVADTGSGDVGCCPQGQSCSGSVGSCQAGYTQCAAALGGGCCIPGRTGIHGEYHHAFNGSDVHNYRYDTHIQPNKRDQHDEHDQSHLHLHLHLHR</sequence>
<reference evidence="3 4" key="1">
    <citation type="submission" date="2020-01" db="EMBL/GenBank/DDBJ databases">
        <title>Aspergillus terreus IFO 6365 whole genome shotgun sequence.</title>
        <authorList>
            <person name="Kanamasa S."/>
            <person name="Takahashi H."/>
        </authorList>
    </citation>
    <scope>NUCLEOTIDE SEQUENCE [LARGE SCALE GENOMIC DNA]</scope>
    <source>
        <strain evidence="3 4">IFO 6365</strain>
    </source>
</reference>
<proteinExistence type="predicted"/>
<keyword evidence="2" id="KW-0732">Signal</keyword>
<dbReference type="EMBL" id="BLJY01000010">
    <property type="protein sequence ID" value="GFF19278.1"/>
    <property type="molecule type" value="Genomic_DNA"/>
</dbReference>
<dbReference type="Proteomes" id="UP000452235">
    <property type="component" value="Unassembled WGS sequence"/>
</dbReference>
<evidence type="ECO:0000256" key="2">
    <source>
        <dbReference type="SAM" id="SignalP"/>
    </source>
</evidence>
<evidence type="ECO:0000313" key="3">
    <source>
        <dbReference type="EMBL" id="GFF19278.1"/>
    </source>
</evidence>
<name>A0A5M3YZR9_ASPTE</name>
<dbReference type="VEuPathDB" id="FungiDB:ATEG_04208"/>
<evidence type="ECO:0000256" key="1">
    <source>
        <dbReference type="SAM" id="MobiDB-lite"/>
    </source>
</evidence>
<feature type="compositionally biased region" description="Basic and acidic residues" evidence="1">
    <location>
        <begin position="219"/>
        <end position="231"/>
    </location>
</feature>
<accession>A0A5M3YZR9</accession>
<dbReference type="PANTHER" id="PTHR39599:SF2">
    <property type="entry name" value="ANCHORED PROTEIN, PUTATIVE (AFU_ORTHOLOGUE AFUA_1G09650)-RELATED"/>
    <property type="match status" value="1"/>
</dbReference>
<feature type="compositionally biased region" description="Polar residues" evidence="1">
    <location>
        <begin position="89"/>
        <end position="98"/>
    </location>
</feature>
<comment type="caution">
    <text evidence="3">The sequence shown here is derived from an EMBL/GenBank/DDBJ whole genome shotgun (WGS) entry which is preliminary data.</text>
</comment>
<feature type="signal peptide" evidence="2">
    <location>
        <begin position="1"/>
        <end position="17"/>
    </location>
</feature>
<keyword evidence="4" id="KW-1185">Reference proteome</keyword>
<feature type="compositionally biased region" description="Polar residues" evidence="1">
    <location>
        <begin position="70"/>
        <end position="82"/>
    </location>
</feature>
<feature type="region of interest" description="Disordered" evidence="1">
    <location>
        <begin position="70"/>
        <end position="103"/>
    </location>
</feature>
<protein>
    <submittedName>
        <fullName evidence="3">GPI anchored protein</fullName>
    </submittedName>
</protein>
<feature type="chain" id="PRO_5043904768" evidence="2">
    <location>
        <begin position="18"/>
        <end position="240"/>
    </location>
</feature>
<feature type="region of interest" description="Disordered" evidence="1">
    <location>
        <begin position="219"/>
        <end position="240"/>
    </location>
</feature>
<organism evidence="3 4">
    <name type="scientific">Aspergillus terreus</name>
    <dbReference type="NCBI Taxonomy" id="33178"/>
    <lineage>
        <taxon>Eukaryota</taxon>
        <taxon>Fungi</taxon>
        <taxon>Dikarya</taxon>
        <taxon>Ascomycota</taxon>
        <taxon>Pezizomycotina</taxon>
        <taxon>Eurotiomycetes</taxon>
        <taxon>Eurotiomycetidae</taxon>
        <taxon>Eurotiales</taxon>
        <taxon>Aspergillaceae</taxon>
        <taxon>Aspergillus</taxon>
        <taxon>Aspergillus subgen. Circumdati</taxon>
    </lineage>
</organism>